<dbReference type="OrthoDB" id="1470350at2759"/>
<gene>
    <name evidence="15" type="ORF">MSAN_00382200</name>
</gene>
<dbReference type="AlphaFoldDB" id="A0A8H6ZET3"/>
<dbReference type="GO" id="GO:0004497">
    <property type="term" value="F:monooxygenase activity"/>
    <property type="evidence" value="ECO:0007669"/>
    <property type="project" value="UniProtKB-KW"/>
</dbReference>
<name>A0A8H6ZET3_9AGAR</name>
<organism evidence="15 16">
    <name type="scientific">Mycena sanguinolenta</name>
    <dbReference type="NCBI Taxonomy" id="230812"/>
    <lineage>
        <taxon>Eukaryota</taxon>
        <taxon>Fungi</taxon>
        <taxon>Dikarya</taxon>
        <taxon>Basidiomycota</taxon>
        <taxon>Agaricomycotina</taxon>
        <taxon>Agaricomycetes</taxon>
        <taxon>Agaricomycetidae</taxon>
        <taxon>Agaricales</taxon>
        <taxon>Marasmiineae</taxon>
        <taxon>Mycenaceae</taxon>
        <taxon>Mycena</taxon>
    </lineage>
</organism>
<evidence type="ECO:0000256" key="2">
    <source>
        <dbReference type="ARBA" id="ARBA00004370"/>
    </source>
</evidence>
<evidence type="ECO:0000256" key="3">
    <source>
        <dbReference type="ARBA" id="ARBA00004721"/>
    </source>
</evidence>
<evidence type="ECO:0008006" key="17">
    <source>
        <dbReference type="Google" id="ProtNLM"/>
    </source>
</evidence>
<dbReference type="PRINTS" id="PR00385">
    <property type="entry name" value="P450"/>
</dbReference>
<protein>
    <recommendedName>
        <fullName evidence="17">Cytochrome P450</fullName>
    </recommendedName>
</protein>
<dbReference type="Proteomes" id="UP000623467">
    <property type="component" value="Unassembled WGS sequence"/>
</dbReference>
<evidence type="ECO:0000313" key="16">
    <source>
        <dbReference type="Proteomes" id="UP000623467"/>
    </source>
</evidence>
<comment type="similarity">
    <text evidence="4 14">Belongs to the cytochrome P450 family.</text>
</comment>
<dbReference type="PANTHER" id="PTHR24305:SF166">
    <property type="entry name" value="CYTOCHROME P450 12A4, MITOCHONDRIAL-RELATED"/>
    <property type="match status" value="1"/>
</dbReference>
<evidence type="ECO:0000256" key="8">
    <source>
        <dbReference type="ARBA" id="ARBA00022989"/>
    </source>
</evidence>
<dbReference type="GO" id="GO:0020037">
    <property type="term" value="F:heme binding"/>
    <property type="evidence" value="ECO:0007669"/>
    <property type="project" value="InterPro"/>
</dbReference>
<evidence type="ECO:0000313" key="15">
    <source>
        <dbReference type="EMBL" id="KAF7374961.1"/>
    </source>
</evidence>
<evidence type="ECO:0000256" key="11">
    <source>
        <dbReference type="ARBA" id="ARBA00023033"/>
    </source>
</evidence>
<dbReference type="Gene3D" id="1.10.630.10">
    <property type="entry name" value="Cytochrome P450"/>
    <property type="match status" value="1"/>
</dbReference>
<dbReference type="PANTHER" id="PTHR24305">
    <property type="entry name" value="CYTOCHROME P450"/>
    <property type="match status" value="1"/>
</dbReference>
<dbReference type="GO" id="GO:0016705">
    <property type="term" value="F:oxidoreductase activity, acting on paired donors, with incorporation or reduction of molecular oxygen"/>
    <property type="evidence" value="ECO:0007669"/>
    <property type="project" value="InterPro"/>
</dbReference>
<evidence type="ECO:0000256" key="5">
    <source>
        <dbReference type="ARBA" id="ARBA00022617"/>
    </source>
</evidence>
<dbReference type="EMBL" id="JACAZH010000002">
    <property type="protein sequence ID" value="KAF7374961.1"/>
    <property type="molecule type" value="Genomic_DNA"/>
</dbReference>
<keyword evidence="9 14" id="KW-0560">Oxidoreductase</keyword>
<evidence type="ECO:0000256" key="10">
    <source>
        <dbReference type="ARBA" id="ARBA00023004"/>
    </source>
</evidence>
<dbReference type="InterPro" id="IPR001128">
    <property type="entry name" value="Cyt_P450"/>
</dbReference>
<keyword evidence="8" id="KW-1133">Transmembrane helix</keyword>
<dbReference type="GO" id="GO:0005506">
    <property type="term" value="F:iron ion binding"/>
    <property type="evidence" value="ECO:0007669"/>
    <property type="project" value="InterPro"/>
</dbReference>
<feature type="binding site" description="axial binding residue" evidence="13">
    <location>
        <position position="412"/>
    </location>
    <ligand>
        <name>heme</name>
        <dbReference type="ChEBI" id="CHEBI:30413"/>
    </ligand>
    <ligandPart>
        <name>Fe</name>
        <dbReference type="ChEBI" id="CHEBI:18248"/>
    </ligandPart>
</feature>
<keyword evidence="10 13" id="KW-0408">Iron</keyword>
<proteinExistence type="inferred from homology"/>
<comment type="pathway">
    <text evidence="3">Secondary metabolite biosynthesis; terpenoid biosynthesis.</text>
</comment>
<comment type="subcellular location">
    <subcellularLocation>
        <location evidence="2">Membrane</location>
    </subcellularLocation>
</comment>
<comment type="caution">
    <text evidence="15">The sequence shown here is derived from an EMBL/GenBank/DDBJ whole genome shotgun (WGS) entry which is preliminary data.</text>
</comment>
<keyword evidence="5 13" id="KW-0349">Heme</keyword>
<dbReference type="GO" id="GO:0016020">
    <property type="term" value="C:membrane"/>
    <property type="evidence" value="ECO:0007669"/>
    <property type="project" value="UniProtKB-SubCell"/>
</dbReference>
<comment type="cofactor">
    <cofactor evidence="1 13">
        <name>heme</name>
        <dbReference type="ChEBI" id="CHEBI:30413"/>
    </cofactor>
</comment>
<evidence type="ECO:0000256" key="7">
    <source>
        <dbReference type="ARBA" id="ARBA00022723"/>
    </source>
</evidence>
<dbReference type="InterPro" id="IPR017972">
    <property type="entry name" value="Cyt_P450_CS"/>
</dbReference>
<evidence type="ECO:0000256" key="4">
    <source>
        <dbReference type="ARBA" id="ARBA00010617"/>
    </source>
</evidence>
<evidence type="ECO:0000256" key="13">
    <source>
        <dbReference type="PIRSR" id="PIRSR602403-1"/>
    </source>
</evidence>
<reference evidence="15" key="1">
    <citation type="submission" date="2020-05" db="EMBL/GenBank/DDBJ databases">
        <title>Mycena genomes resolve the evolution of fungal bioluminescence.</title>
        <authorList>
            <person name="Tsai I.J."/>
        </authorList>
    </citation>
    <scope>NUCLEOTIDE SEQUENCE</scope>
    <source>
        <strain evidence="15">160909Yilan</strain>
    </source>
</reference>
<keyword evidence="16" id="KW-1185">Reference proteome</keyword>
<dbReference type="InterPro" id="IPR036396">
    <property type="entry name" value="Cyt_P450_sf"/>
</dbReference>
<keyword evidence="12" id="KW-0472">Membrane</keyword>
<keyword evidence="11 14" id="KW-0503">Monooxygenase</keyword>
<dbReference type="PROSITE" id="PS00086">
    <property type="entry name" value="CYTOCHROME_P450"/>
    <property type="match status" value="1"/>
</dbReference>
<sequence>MASLAQALLLIATVWIARWLWLAFSARRILNNIPGPPSRSFLTGNLKEIYSFDGWDFHHKLGEKFPIFFGVGKRLRAALESRVKQGPKEVDLLLWMSRTALELVGQAGLGYSFDPLETDEIPPYIVSVKQMQVTFHKMALSARYLLPLVTEIGSAQFRRFIVNIVPWKNLHEARDILDTLYATAVDIYNLKKAALEAGDEAVSSQIAEGKDIISILMKENVNASSDERLSEDEIIGQVRINRWFALNIHSYLLQLIRPRPPFPRTLHILAKHPDAQEKLRKEIRLAQQEGIDITYDQLNSMEWLDAVCRETLRLYPPVSYLARITRKDVILTTSTPVTTLDGSTTTEIPIPAETNILVSLLGSNRNPAIWGTDVLEWKPDRWLSPLPQSVADAHVPGIYSNLMTFNAGGRACIGFKFSQLEMKVILCLLVERFKFSLSDKDVTWQMSSIAVPAVEGTKPQLPLKVELAA</sequence>
<dbReference type="Pfam" id="PF00067">
    <property type="entry name" value="p450"/>
    <property type="match status" value="1"/>
</dbReference>
<evidence type="ECO:0000256" key="9">
    <source>
        <dbReference type="ARBA" id="ARBA00023002"/>
    </source>
</evidence>
<accession>A0A8H6ZET3</accession>
<dbReference type="PRINTS" id="PR00465">
    <property type="entry name" value="EP450IV"/>
</dbReference>
<dbReference type="InterPro" id="IPR002403">
    <property type="entry name" value="Cyt_P450_E_grp-IV"/>
</dbReference>
<dbReference type="InterPro" id="IPR050121">
    <property type="entry name" value="Cytochrome_P450_monoxygenase"/>
</dbReference>
<evidence type="ECO:0000256" key="14">
    <source>
        <dbReference type="RuleBase" id="RU000461"/>
    </source>
</evidence>
<evidence type="ECO:0000256" key="1">
    <source>
        <dbReference type="ARBA" id="ARBA00001971"/>
    </source>
</evidence>
<keyword evidence="6" id="KW-0812">Transmembrane</keyword>
<dbReference type="SUPFAM" id="SSF48264">
    <property type="entry name" value="Cytochrome P450"/>
    <property type="match status" value="1"/>
</dbReference>
<evidence type="ECO:0000256" key="12">
    <source>
        <dbReference type="ARBA" id="ARBA00023136"/>
    </source>
</evidence>
<evidence type="ECO:0000256" key="6">
    <source>
        <dbReference type="ARBA" id="ARBA00022692"/>
    </source>
</evidence>
<keyword evidence="7 13" id="KW-0479">Metal-binding</keyword>